<evidence type="ECO:0000313" key="3">
    <source>
        <dbReference type="Proteomes" id="UP000245124"/>
    </source>
</evidence>
<feature type="transmembrane region" description="Helical" evidence="1">
    <location>
        <begin position="6"/>
        <end position="26"/>
    </location>
</feature>
<evidence type="ECO:0000313" key="2">
    <source>
        <dbReference type="EMBL" id="GBG19835.1"/>
    </source>
</evidence>
<name>A0A2R5FNI4_NOSCO</name>
<sequence>MLLFEFPELASTQIGLIIFSGIWMLWRNDEVPLFISSFLFYISGYRYWAVTSGFGKWVTLGNLGGFNSITTEAALVALNYMVFGEICLIATYMLCQRQSLPVIKPVSDRSFLMWLSPKVIAFGLLCLPLVLYARFRVGAEVAAGKSLAFEVSGYLYLFPMVLVGIATLILCVWKFGGFSSIRTKIMAFSILVSVSYYTFGPNTRFQFLGWMLASAIVLSSSYRPKTRIIIFTIVAVLAISMFAVAGAMRSTTLAENAVNEAAFERAFSAEDANMLDGFVMIQQVYPERLDYSWGMEHLEILMRPIPRALWPEKPVGGYANKLNITINKGKATLGISPSLIGSFYAEGGIIGIIFFSIVYGKVFASIVLYSKRIHPFASILVRAILCACLIPLLRGGDLPGIYAWFGMAFWPCFLLLWTKRKYFRQRYLSTRRFQLNNSV</sequence>
<dbReference type="OrthoDB" id="7293578at2"/>
<keyword evidence="3" id="KW-1185">Reference proteome</keyword>
<feature type="transmembrane region" description="Helical" evidence="1">
    <location>
        <begin position="33"/>
        <end position="54"/>
    </location>
</feature>
<dbReference type="RefSeq" id="WP_109009585.1">
    <property type="nucleotide sequence ID" value="NZ_BDUD01000001.1"/>
</dbReference>
<feature type="transmembrane region" description="Helical" evidence="1">
    <location>
        <begin position="183"/>
        <end position="199"/>
    </location>
</feature>
<dbReference type="AlphaFoldDB" id="A0A2R5FNI4"/>
<feature type="transmembrane region" description="Helical" evidence="1">
    <location>
        <begin position="74"/>
        <end position="95"/>
    </location>
</feature>
<feature type="transmembrane region" description="Helical" evidence="1">
    <location>
        <begin position="205"/>
        <end position="222"/>
    </location>
</feature>
<keyword evidence="1" id="KW-0812">Transmembrane</keyword>
<feature type="transmembrane region" description="Helical" evidence="1">
    <location>
        <begin position="376"/>
        <end position="395"/>
    </location>
</feature>
<keyword evidence="1" id="KW-0472">Membrane</keyword>
<feature type="transmembrane region" description="Helical" evidence="1">
    <location>
        <begin position="155"/>
        <end position="176"/>
    </location>
</feature>
<evidence type="ECO:0000256" key="1">
    <source>
        <dbReference type="SAM" id="Phobius"/>
    </source>
</evidence>
<feature type="transmembrane region" description="Helical" evidence="1">
    <location>
        <begin position="401"/>
        <end position="418"/>
    </location>
</feature>
<keyword evidence="1" id="KW-1133">Transmembrane helix</keyword>
<feature type="transmembrane region" description="Helical" evidence="1">
    <location>
        <begin position="115"/>
        <end position="135"/>
    </location>
</feature>
<protein>
    <submittedName>
        <fullName evidence="2">Conserved hypothetical membrane protein</fullName>
    </submittedName>
</protein>
<reference evidence="2 3" key="1">
    <citation type="submission" date="2017-06" db="EMBL/GenBank/DDBJ databases">
        <title>Genome sequencing of cyanobaciteial culture collection at National Institute for Environmental Studies (NIES).</title>
        <authorList>
            <person name="Hirose Y."/>
            <person name="Shimura Y."/>
            <person name="Fujisawa T."/>
            <person name="Nakamura Y."/>
            <person name="Kawachi M."/>
        </authorList>
    </citation>
    <scope>NUCLEOTIDE SEQUENCE [LARGE SCALE GENOMIC DNA]</scope>
    <source>
        <strain evidence="2 3">NIES-4072</strain>
    </source>
</reference>
<feature type="transmembrane region" description="Helical" evidence="1">
    <location>
        <begin position="229"/>
        <end position="248"/>
    </location>
</feature>
<organism evidence="2 3">
    <name type="scientific">Nostoc commune NIES-4072</name>
    <dbReference type="NCBI Taxonomy" id="2005467"/>
    <lineage>
        <taxon>Bacteria</taxon>
        <taxon>Bacillati</taxon>
        <taxon>Cyanobacteriota</taxon>
        <taxon>Cyanophyceae</taxon>
        <taxon>Nostocales</taxon>
        <taxon>Nostocaceae</taxon>
        <taxon>Nostoc</taxon>
    </lineage>
</organism>
<feature type="transmembrane region" description="Helical" evidence="1">
    <location>
        <begin position="348"/>
        <end position="369"/>
    </location>
</feature>
<dbReference type="EMBL" id="BDUD01000001">
    <property type="protein sequence ID" value="GBG19835.1"/>
    <property type="molecule type" value="Genomic_DNA"/>
</dbReference>
<dbReference type="Proteomes" id="UP000245124">
    <property type="component" value="Unassembled WGS sequence"/>
</dbReference>
<dbReference type="NCBIfam" id="TIGR04370">
    <property type="entry name" value="glyco_rpt_poly"/>
    <property type="match status" value="1"/>
</dbReference>
<proteinExistence type="predicted"/>
<comment type="caution">
    <text evidence="2">The sequence shown here is derived from an EMBL/GenBank/DDBJ whole genome shotgun (WGS) entry which is preliminary data.</text>
</comment>
<accession>A0A2R5FNI4</accession>
<gene>
    <name evidence="2" type="ORF">NIES4072_35040</name>
</gene>